<comment type="caution">
    <text evidence="2">The sequence shown here is derived from an EMBL/GenBank/DDBJ whole genome shotgun (WGS) entry which is preliminary data.</text>
</comment>
<sequence length="715" mass="78541">MSFGFSPSDAVALINLVTKTYKGWKGACGEYADITVSLDALRIIIERIHDEARRPRSVLVRSAKDAKDLKDVLSNAQLTVRELHAIVERYKSLGLKKSRQSNWERICLGVKSLGGLRVKLSQHVTTVTAYLEAVGLGALARIETGLEVLPDIKRTVDALAADIRAGRREGSVMTTYEDDEKEVWKQFRRELIGDGMRSSFVHKHKPTIRRYLRGLAERGLLEEQELGGTRDEQLSSPAYTEEEITSGGGEDDEPLSRGHQELLPQAKHASSVQQSADAETRPRADEVHAPNQDEQGAVGDLADADHYGATGDLHEGCSEQTDPPFSITNHGPTVIKQDGSGREAASSDRNEEGSLYIGSAYRPAQVEDVEEDEALPAKAAQVEQAVELNCDRPGSHSLQSSRSIPLDSPRISTMGVRNSSSVPIPAPTPESSDPPPSRMPRSETPPTLRFATTDNNRIGKEGKHFTAVTSSTSPVVHNDMRTLLERDRSAELGDSSVWGHSKALAVCGSDSEDCARRLSQSRRWTTSRRWNNRDEVEHGYDSDEIEYGYDSDAMAHLTREGDWSKRAKRTKRDVIFTNTADRKSPPPLPPMDSSDAYTDSEDIDVASHLACDGDSDSHDSRSDAEAAVASDDSGVKHPAQPLNLSSIYVCGADFILYSRPRFMGPNGSKADALAYLELYEHRYDDLRIWASFGAIRASSIGLGFVLYRAGHMLNS</sequence>
<organism evidence="2 3">
    <name type="scientific">Oleoguttula mirabilis</name>
    <dbReference type="NCBI Taxonomy" id="1507867"/>
    <lineage>
        <taxon>Eukaryota</taxon>
        <taxon>Fungi</taxon>
        <taxon>Dikarya</taxon>
        <taxon>Ascomycota</taxon>
        <taxon>Pezizomycotina</taxon>
        <taxon>Dothideomycetes</taxon>
        <taxon>Dothideomycetidae</taxon>
        <taxon>Mycosphaerellales</taxon>
        <taxon>Teratosphaeriaceae</taxon>
        <taxon>Oleoguttula</taxon>
    </lineage>
</organism>
<dbReference type="EMBL" id="JAVFHQ010000043">
    <property type="protein sequence ID" value="KAK4542283.1"/>
    <property type="molecule type" value="Genomic_DNA"/>
</dbReference>
<name>A0AAV9JBH7_9PEZI</name>
<evidence type="ECO:0000256" key="1">
    <source>
        <dbReference type="SAM" id="MobiDB-lite"/>
    </source>
</evidence>
<feature type="compositionally biased region" description="Pro residues" evidence="1">
    <location>
        <begin position="424"/>
        <end position="438"/>
    </location>
</feature>
<feature type="compositionally biased region" description="Acidic residues" evidence="1">
    <location>
        <begin position="240"/>
        <end position="253"/>
    </location>
</feature>
<feature type="compositionally biased region" description="Basic and acidic residues" evidence="1">
    <location>
        <begin position="615"/>
        <end position="624"/>
    </location>
</feature>
<proteinExistence type="predicted"/>
<reference evidence="2 3" key="1">
    <citation type="submission" date="2021-11" db="EMBL/GenBank/DDBJ databases">
        <title>Black yeast isolated from Biological Soil Crust.</title>
        <authorList>
            <person name="Kurbessoian T."/>
        </authorList>
    </citation>
    <scope>NUCLEOTIDE SEQUENCE [LARGE SCALE GENOMIC DNA]</scope>
    <source>
        <strain evidence="2 3">CCFEE 5522</strain>
    </source>
</reference>
<feature type="compositionally biased region" description="Basic and acidic residues" evidence="1">
    <location>
        <begin position="278"/>
        <end position="288"/>
    </location>
</feature>
<dbReference type="AlphaFoldDB" id="A0AAV9JBH7"/>
<feature type="compositionally biased region" description="Basic and acidic residues" evidence="1">
    <location>
        <begin position="339"/>
        <end position="352"/>
    </location>
</feature>
<gene>
    <name evidence="2" type="ORF">LTR36_006936</name>
</gene>
<evidence type="ECO:0000313" key="3">
    <source>
        <dbReference type="Proteomes" id="UP001324427"/>
    </source>
</evidence>
<protein>
    <submittedName>
        <fullName evidence="2">Uncharacterized protein</fullName>
    </submittedName>
</protein>
<feature type="region of interest" description="Disordered" evidence="1">
    <location>
        <begin position="611"/>
        <end position="636"/>
    </location>
</feature>
<feature type="compositionally biased region" description="Polar residues" evidence="1">
    <location>
        <begin position="268"/>
        <end position="277"/>
    </location>
</feature>
<feature type="region of interest" description="Disordered" evidence="1">
    <location>
        <begin position="574"/>
        <end position="598"/>
    </location>
</feature>
<keyword evidence="3" id="KW-1185">Reference proteome</keyword>
<feature type="region of interest" description="Disordered" evidence="1">
    <location>
        <begin position="223"/>
        <end position="463"/>
    </location>
</feature>
<accession>A0AAV9JBH7</accession>
<evidence type="ECO:0000313" key="2">
    <source>
        <dbReference type="EMBL" id="KAK4542283.1"/>
    </source>
</evidence>
<feature type="compositionally biased region" description="Polar residues" evidence="1">
    <location>
        <begin position="318"/>
        <end position="331"/>
    </location>
</feature>
<dbReference type="Proteomes" id="UP001324427">
    <property type="component" value="Unassembled WGS sequence"/>
</dbReference>